<keyword evidence="1" id="KW-0732">Signal</keyword>
<name>K0TRB3_THAOC</name>
<evidence type="ECO:0000313" key="2">
    <source>
        <dbReference type="EMBL" id="EJK77497.1"/>
    </source>
</evidence>
<comment type="caution">
    <text evidence="2">The sequence shown here is derived from an EMBL/GenBank/DDBJ whole genome shotgun (WGS) entry which is preliminary data.</text>
</comment>
<dbReference type="Proteomes" id="UP000266841">
    <property type="component" value="Unassembled WGS sequence"/>
</dbReference>
<evidence type="ECO:0008006" key="4">
    <source>
        <dbReference type="Google" id="ProtNLM"/>
    </source>
</evidence>
<evidence type="ECO:0000256" key="1">
    <source>
        <dbReference type="SAM" id="SignalP"/>
    </source>
</evidence>
<feature type="chain" id="PRO_5003841977" description="Secreted protein" evidence="1">
    <location>
        <begin position="32"/>
        <end position="76"/>
    </location>
</feature>
<proteinExistence type="predicted"/>
<sequence>MVFALELSSFLLNRCHMLLVLFMVPLQVAPGHHRDNDSDHSMSMWLMFSFNLAMQPMPTNALVPTRDTSQAANQAA</sequence>
<gene>
    <name evidence="2" type="ORF">THAOC_00668</name>
</gene>
<keyword evidence="3" id="KW-1185">Reference proteome</keyword>
<feature type="signal peptide" evidence="1">
    <location>
        <begin position="1"/>
        <end position="31"/>
    </location>
</feature>
<reference evidence="2 3" key="1">
    <citation type="journal article" date="2012" name="Genome Biol.">
        <title>Genome and low-iron response of an oceanic diatom adapted to chronic iron limitation.</title>
        <authorList>
            <person name="Lommer M."/>
            <person name="Specht M."/>
            <person name="Roy A.S."/>
            <person name="Kraemer L."/>
            <person name="Andreson R."/>
            <person name="Gutowska M.A."/>
            <person name="Wolf J."/>
            <person name="Bergner S.V."/>
            <person name="Schilhabel M.B."/>
            <person name="Klostermeier U.C."/>
            <person name="Beiko R.G."/>
            <person name="Rosenstiel P."/>
            <person name="Hippler M."/>
            <person name="Laroche J."/>
        </authorList>
    </citation>
    <scope>NUCLEOTIDE SEQUENCE [LARGE SCALE GENOMIC DNA]</scope>
    <source>
        <strain evidence="2 3">CCMP1005</strain>
    </source>
</reference>
<dbReference type="AlphaFoldDB" id="K0TRB3"/>
<organism evidence="2 3">
    <name type="scientific">Thalassiosira oceanica</name>
    <name type="common">Marine diatom</name>
    <dbReference type="NCBI Taxonomy" id="159749"/>
    <lineage>
        <taxon>Eukaryota</taxon>
        <taxon>Sar</taxon>
        <taxon>Stramenopiles</taxon>
        <taxon>Ochrophyta</taxon>
        <taxon>Bacillariophyta</taxon>
        <taxon>Coscinodiscophyceae</taxon>
        <taxon>Thalassiosirophycidae</taxon>
        <taxon>Thalassiosirales</taxon>
        <taxon>Thalassiosiraceae</taxon>
        <taxon>Thalassiosira</taxon>
    </lineage>
</organism>
<protein>
    <recommendedName>
        <fullName evidence="4">Secreted protein</fullName>
    </recommendedName>
</protein>
<evidence type="ECO:0000313" key="3">
    <source>
        <dbReference type="Proteomes" id="UP000266841"/>
    </source>
</evidence>
<accession>K0TRB3</accession>
<dbReference type="EMBL" id="AGNL01000798">
    <property type="protein sequence ID" value="EJK77497.1"/>
    <property type="molecule type" value="Genomic_DNA"/>
</dbReference>